<protein>
    <submittedName>
        <fullName evidence="1">DUF493 domain-containing protein</fullName>
    </submittedName>
</protein>
<dbReference type="OrthoDB" id="281538at2"/>
<dbReference type="Gene3D" id="3.30.70.260">
    <property type="match status" value="1"/>
</dbReference>
<reference evidence="1 2" key="1">
    <citation type="submission" date="2019-09" db="EMBL/GenBank/DDBJ databases">
        <title>Sulfurimonas gotlandica sp. nov., a chemoautotrophic and psychrotolerant epsilonproteobacterium isolated from a pelagic redoxcline, and an emended description of the genus Sulfurimonas.</title>
        <authorList>
            <person name="Wang S."/>
            <person name="Jiang L."/>
            <person name="Shao S."/>
        </authorList>
    </citation>
    <scope>NUCLEOTIDE SEQUENCE [LARGE SCALE GENOMIC DNA]</scope>
    <source>
        <strain evidence="1 2">GYSZ_1</strain>
    </source>
</reference>
<dbReference type="Proteomes" id="UP000326944">
    <property type="component" value="Chromosome"/>
</dbReference>
<dbReference type="InterPro" id="IPR007454">
    <property type="entry name" value="UPF0250_YbeD-like"/>
</dbReference>
<evidence type="ECO:0000313" key="2">
    <source>
        <dbReference type="Proteomes" id="UP000326944"/>
    </source>
</evidence>
<evidence type="ECO:0000313" key="1">
    <source>
        <dbReference type="EMBL" id="QFR48264.1"/>
    </source>
</evidence>
<gene>
    <name evidence="1" type="ORF">FJR48_00405</name>
</gene>
<dbReference type="Pfam" id="PF04359">
    <property type="entry name" value="DUF493"/>
    <property type="match status" value="1"/>
</dbReference>
<dbReference type="AlphaFoldDB" id="A0A5P8NXX8"/>
<dbReference type="KEGG" id="sulg:FJR48_00405"/>
<keyword evidence="2" id="KW-1185">Reference proteome</keyword>
<organism evidence="1 2">
    <name type="scientific">Sulfurimonas lithotrophica</name>
    <dbReference type="NCBI Taxonomy" id="2590022"/>
    <lineage>
        <taxon>Bacteria</taxon>
        <taxon>Pseudomonadati</taxon>
        <taxon>Campylobacterota</taxon>
        <taxon>Epsilonproteobacteria</taxon>
        <taxon>Campylobacterales</taxon>
        <taxon>Sulfurimonadaceae</taxon>
        <taxon>Sulfurimonas</taxon>
    </lineage>
</organism>
<dbReference type="InterPro" id="IPR027471">
    <property type="entry name" value="YbeD-like_sf"/>
</dbReference>
<dbReference type="SUPFAM" id="SSF117991">
    <property type="entry name" value="YbeD/HP0495-like"/>
    <property type="match status" value="1"/>
</dbReference>
<name>A0A5P8NXX8_9BACT</name>
<accession>A0A5P8NXX8</accession>
<sequence length="100" mass="11946">MFNLKKSREEKAVIINDSKEKLELDYPVNWKYKLISLSKEQIQKAIHDVILEREHKLEHSNESKTGKYVSMNLELLVHNEDDRNFIYEALKAHQHIKMVL</sequence>
<proteinExistence type="predicted"/>
<dbReference type="EMBL" id="CP043617">
    <property type="protein sequence ID" value="QFR48264.1"/>
    <property type="molecule type" value="Genomic_DNA"/>
</dbReference>